<dbReference type="Gene3D" id="1.10.10.60">
    <property type="entry name" value="Homeodomain-like"/>
    <property type="match status" value="1"/>
</dbReference>
<evidence type="ECO:0000313" key="3">
    <source>
        <dbReference type="EMBL" id="EAY18755.1"/>
    </source>
</evidence>
<feature type="compositionally biased region" description="Basic and acidic residues" evidence="1">
    <location>
        <begin position="684"/>
        <end position="697"/>
    </location>
</feature>
<sequence length="1050" mass="117929">MLFHLGKPIEEVVALNVNQNSSVDQAKRQISKIVLIPANCIQISFQDKILPDDFVLKNISSQGSTPLDCQFLDVARDQNRIAVEPPPDILTRVQYLVNMGFPIRNVYAALMESNYETEKAIRLLLQGMTNMQTNSQGAISNASSWNSTNQQGNGIKLPQISAQSPGINFRQLKPQSELYSSLSLSPQIVYLLENGISEDMNYITFIEQLNSNLPRTTLDCKLLVQEYKDKKGNIDEVVKLFPGYTKGYLVWILNTICRMMSGRNQLGTKWTYHEERFLSEMYHLGIIGQKVDIILKKSNESSTKWKNVKRFLKSSPQLESFLNKSPSCAMFDPGYDKIGLPIYLNNLIRIIKNVGGISLEDALKYKQFIQSPQEIENFSIFSKIAAKNQQQAQNTQQPLNTAVSTAQINAASNQTTASYQKQREAYLIQQINQNNAQQNISMQKPVNSQVSNNQNQKTQNTPQPPSNKQPNTPIQQISNQINTNTSVSTQNPSFNLGFKQKSTQLSSTSNGLANETQSALKEAQNSENSDNSVKDTKNSASNTSLSDQKPKESIQPSQFYKDLANSKEAIGQAINDPNISPGAKLLLARLSQNLPKQQNSPSSALQIQKVEETPKESTDDTSKDDEEADDGEPILISEDIKKSEDKKSDDMIDTDNLLSLQIKSGESDGIDSNLINLASEDSEISAKPEEKEPVKKEEEEEDISDPVLISTEFPETEEKQKPKNNNSSLIETPTKPIATVSQYIQTPLPPKAKPKNPLKADFETKYGKAPQPPIDFEYLKQKMALQSNSQPPASKSVKDSDSETQKTNKSSTNPPNTPRKPVVPEWAHQDTTHTPQPRKAKMPIPPPPLKPPSLTQQLLMRHAQINMLDYNQVQQLLMQNAKMSDGKPLTKEQEIINSLLTLRLLQLKQINPAPPPPSLAQECKAKGVHMQWTVEEEKVIIQQLIFNKMSKYKWKKIADVLPGRNPKGVARHVLRMIKDYVDGKKPELFIPQDIIDEYKEQVIKEYPSKAEMFSKKYNERTGANDGEDGSDESENDEENVEKDDENEEEK</sequence>
<gene>
    <name evidence="3" type="ORF">TVAG_267880</name>
</gene>
<dbReference type="VEuPathDB" id="TrichDB:TVAGG3_0013990"/>
<feature type="region of interest" description="Disordered" evidence="1">
    <location>
        <begin position="594"/>
        <end position="849"/>
    </location>
</feature>
<dbReference type="InterPro" id="IPR009057">
    <property type="entry name" value="Homeodomain-like_sf"/>
</dbReference>
<dbReference type="CDD" id="cd00167">
    <property type="entry name" value="SANT"/>
    <property type="match status" value="1"/>
</dbReference>
<feature type="compositionally biased region" description="Polar residues" evidence="1">
    <location>
        <begin position="538"/>
        <end position="547"/>
    </location>
</feature>
<reference evidence="3" key="2">
    <citation type="journal article" date="2007" name="Science">
        <title>Draft genome sequence of the sexually transmitted pathogen Trichomonas vaginalis.</title>
        <authorList>
            <person name="Carlton J.M."/>
            <person name="Hirt R.P."/>
            <person name="Silva J.C."/>
            <person name="Delcher A.L."/>
            <person name="Schatz M."/>
            <person name="Zhao Q."/>
            <person name="Wortman J.R."/>
            <person name="Bidwell S.L."/>
            <person name="Alsmark U.C.M."/>
            <person name="Besteiro S."/>
            <person name="Sicheritz-Ponten T."/>
            <person name="Noel C.J."/>
            <person name="Dacks J.B."/>
            <person name="Foster P.G."/>
            <person name="Simillion C."/>
            <person name="Van de Peer Y."/>
            <person name="Miranda-Saavedra D."/>
            <person name="Barton G.J."/>
            <person name="Westrop G.D."/>
            <person name="Mueller S."/>
            <person name="Dessi D."/>
            <person name="Fiori P.L."/>
            <person name="Ren Q."/>
            <person name="Paulsen I."/>
            <person name="Zhang H."/>
            <person name="Bastida-Corcuera F.D."/>
            <person name="Simoes-Barbosa A."/>
            <person name="Brown M.T."/>
            <person name="Hayes R.D."/>
            <person name="Mukherjee M."/>
            <person name="Okumura C.Y."/>
            <person name="Schneider R."/>
            <person name="Smith A.J."/>
            <person name="Vanacova S."/>
            <person name="Villalvazo M."/>
            <person name="Haas B.J."/>
            <person name="Pertea M."/>
            <person name="Feldblyum T.V."/>
            <person name="Utterback T.R."/>
            <person name="Shu C.L."/>
            <person name="Osoegawa K."/>
            <person name="de Jong P.J."/>
            <person name="Hrdy I."/>
            <person name="Horvathova L."/>
            <person name="Zubacova Z."/>
            <person name="Dolezal P."/>
            <person name="Malik S.B."/>
            <person name="Logsdon J.M. Jr."/>
            <person name="Henze K."/>
            <person name="Gupta A."/>
            <person name="Wang C.C."/>
            <person name="Dunne R.L."/>
            <person name="Upcroft J.A."/>
            <person name="Upcroft P."/>
            <person name="White O."/>
            <person name="Salzberg S.L."/>
            <person name="Tang P."/>
            <person name="Chiu C.-H."/>
            <person name="Lee Y.-S."/>
            <person name="Embley T.M."/>
            <person name="Coombs G.H."/>
            <person name="Mottram J.C."/>
            <person name="Tachezy J."/>
            <person name="Fraser-Liggett C.M."/>
            <person name="Johnson P.J."/>
        </authorList>
    </citation>
    <scope>NUCLEOTIDE SEQUENCE [LARGE SCALE GENOMIC DNA]</scope>
    <source>
        <strain evidence="3">G3</strain>
    </source>
</reference>
<name>A2DLD7_TRIV3</name>
<feature type="region of interest" description="Disordered" evidence="1">
    <location>
        <begin position="444"/>
        <end position="555"/>
    </location>
</feature>
<dbReference type="AlphaFoldDB" id="A2DLD7"/>
<dbReference type="Proteomes" id="UP000001542">
    <property type="component" value="Unassembled WGS sequence"/>
</dbReference>
<dbReference type="InterPro" id="IPR009060">
    <property type="entry name" value="UBA-like_sf"/>
</dbReference>
<feature type="region of interest" description="Disordered" evidence="1">
    <location>
        <begin position="1013"/>
        <end position="1050"/>
    </location>
</feature>
<feature type="compositionally biased region" description="Basic and acidic residues" evidence="1">
    <location>
        <begin position="609"/>
        <end position="621"/>
    </location>
</feature>
<evidence type="ECO:0000256" key="1">
    <source>
        <dbReference type="SAM" id="MobiDB-lite"/>
    </source>
</evidence>
<dbReference type="KEGG" id="tva:5464270"/>
<proteinExistence type="predicted"/>
<dbReference type="RefSeq" id="XP_001579741.1">
    <property type="nucleotide sequence ID" value="XM_001579691.1"/>
</dbReference>
<evidence type="ECO:0000313" key="4">
    <source>
        <dbReference type="Proteomes" id="UP000001542"/>
    </source>
</evidence>
<feature type="compositionally biased region" description="Basic and acidic residues" evidence="1">
    <location>
        <begin position="796"/>
        <end position="806"/>
    </location>
</feature>
<dbReference type="EMBL" id="DS113215">
    <property type="protein sequence ID" value="EAY18755.1"/>
    <property type="molecule type" value="Genomic_DNA"/>
</dbReference>
<keyword evidence="4" id="KW-1185">Reference proteome</keyword>
<organism evidence="3 4">
    <name type="scientific">Trichomonas vaginalis (strain ATCC PRA-98 / G3)</name>
    <dbReference type="NCBI Taxonomy" id="412133"/>
    <lineage>
        <taxon>Eukaryota</taxon>
        <taxon>Metamonada</taxon>
        <taxon>Parabasalia</taxon>
        <taxon>Trichomonadida</taxon>
        <taxon>Trichomonadidae</taxon>
        <taxon>Trichomonas</taxon>
    </lineage>
</organism>
<dbReference type="SUPFAM" id="SSF54236">
    <property type="entry name" value="Ubiquitin-like"/>
    <property type="match status" value="1"/>
</dbReference>
<evidence type="ECO:0000259" key="2">
    <source>
        <dbReference type="PROSITE" id="PS50030"/>
    </source>
</evidence>
<protein>
    <submittedName>
        <fullName evidence="3">UBA/TS-N domain containing protein</fullName>
    </submittedName>
</protein>
<dbReference type="InParanoid" id="A2DLD7"/>
<feature type="compositionally biased region" description="Polar residues" evidence="1">
    <location>
        <begin position="468"/>
        <end position="531"/>
    </location>
</feature>
<reference evidence="3" key="1">
    <citation type="submission" date="2006-10" db="EMBL/GenBank/DDBJ databases">
        <authorList>
            <person name="Amadeo P."/>
            <person name="Zhao Q."/>
            <person name="Wortman J."/>
            <person name="Fraser-Liggett C."/>
            <person name="Carlton J."/>
        </authorList>
    </citation>
    <scope>NUCLEOTIDE SEQUENCE</scope>
    <source>
        <strain evidence="3">G3</strain>
    </source>
</reference>
<feature type="compositionally biased region" description="Acidic residues" evidence="1">
    <location>
        <begin position="622"/>
        <end position="632"/>
    </location>
</feature>
<dbReference type="InterPro" id="IPR029071">
    <property type="entry name" value="Ubiquitin-like_domsf"/>
</dbReference>
<accession>A2DLD7</accession>
<dbReference type="PROSITE" id="PS50030">
    <property type="entry name" value="UBA"/>
    <property type="match status" value="1"/>
</dbReference>
<feature type="compositionally biased region" description="Acidic residues" evidence="1">
    <location>
        <begin position="1025"/>
        <end position="1050"/>
    </location>
</feature>
<feature type="compositionally biased region" description="Basic and acidic residues" evidence="1">
    <location>
        <begin position="638"/>
        <end position="650"/>
    </location>
</feature>
<dbReference type="InterPro" id="IPR015940">
    <property type="entry name" value="UBA"/>
</dbReference>
<dbReference type="VEuPathDB" id="TrichDB:TVAG_267880"/>
<dbReference type="SUPFAM" id="SSF46934">
    <property type="entry name" value="UBA-like"/>
    <property type="match status" value="1"/>
</dbReference>
<dbReference type="SUPFAM" id="SSF46689">
    <property type="entry name" value="Homeodomain-like"/>
    <property type="match status" value="1"/>
</dbReference>
<feature type="compositionally biased region" description="Low complexity" evidence="1">
    <location>
        <begin position="444"/>
        <end position="461"/>
    </location>
</feature>
<dbReference type="InterPro" id="IPR001005">
    <property type="entry name" value="SANT/Myb"/>
</dbReference>
<feature type="compositionally biased region" description="Polar residues" evidence="1">
    <location>
        <begin position="784"/>
        <end position="793"/>
    </location>
</feature>
<feature type="compositionally biased region" description="Polar residues" evidence="1">
    <location>
        <begin position="594"/>
        <end position="606"/>
    </location>
</feature>
<feature type="domain" description="UBA" evidence="2">
    <location>
        <begin position="84"/>
        <end position="127"/>
    </location>
</feature>